<feature type="compositionally biased region" description="Pro residues" evidence="1">
    <location>
        <begin position="15"/>
        <end position="31"/>
    </location>
</feature>
<feature type="compositionally biased region" description="Pro residues" evidence="1">
    <location>
        <begin position="290"/>
        <end position="304"/>
    </location>
</feature>
<feature type="compositionally biased region" description="Polar residues" evidence="1">
    <location>
        <begin position="271"/>
        <end position="280"/>
    </location>
</feature>
<proteinExistence type="predicted"/>
<protein>
    <recommendedName>
        <fullName evidence="4">Coilin</fullName>
    </recommendedName>
</protein>
<dbReference type="AlphaFoldDB" id="A0A4D9D2L5"/>
<feature type="compositionally biased region" description="Low complexity" evidence="1">
    <location>
        <begin position="220"/>
        <end position="237"/>
    </location>
</feature>
<evidence type="ECO:0000313" key="2">
    <source>
        <dbReference type="EMBL" id="TFJ85626.1"/>
    </source>
</evidence>
<evidence type="ECO:0000256" key="1">
    <source>
        <dbReference type="SAM" id="MobiDB-lite"/>
    </source>
</evidence>
<dbReference type="OrthoDB" id="74813at2759"/>
<reference evidence="2 3" key="1">
    <citation type="submission" date="2019-01" db="EMBL/GenBank/DDBJ databases">
        <title>Nuclear Genome Assembly of the Microalgal Biofuel strain Nannochloropsis salina CCMP1776.</title>
        <authorList>
            <person name="Hovde B."/>
        </authorList>
    </citation>
    <scope>NUCLEOTIDE SEQUENCE [LARGE SCALE GENOMIC DNA]</scope>
    <source>
        <strain evidence="2 3">CCMP1776</strain>
    </source>
</reference>
<organism evidence="2 3">
    <name type="scientific">Nannochloropsis salina CCMP1776</name>
    <dbReference type="NCBI Taxonomy" id="1027361"/>
    <lineage>
        <taxon>Eukaryota</taxon>
        <taxon>Sar</taxon>
        <taxon>Stramenopiles</taxon>
        <taxon>Ochrophyta</taxon>
        <taxon>Eustigmatophyceae</taxon>
        <taxon>Eustigmatales</taxon>
        <taxon>Monodopsidaceae</taxon>
        <taxon>Microchloropsis</taxon>
        <taxon>Microchloropsis salina</taxon>
    </lineage>
</organism>
<name>A0A4D9D2L5_9STRA</name>
<feature type="region of interest" description="Disordered" evidence="1">
    <location>
        <begin position="142"/>
        <end position="314"/>
    </location>
</feature>
<keyword evidence="3" id="KW-1185">Reference proteome</keyword>
<sequence length="314" mass="33274">MGRALSKKRREGEPPCCPPRAEPEPLPPQPLSPQESEDPVLARLLPATRRVKLFFHPSLRPFLTDGDEVAKIVILLPPPLEMVADFSEYLACTYLASPSPSPSVSSLRPCGPTVSVALSIDGFHLPPSQSMDVIRDGDTITVRRQGMPMSETSSSSDTPLRPSRATVPSLPTAPKEFKPRAPKVPLTGAGVPVDPARGQRAPLTAESSGKRKRASTSEAPPGSTKSSSEPSSMRSFPSEPPGGRRRWPSGSGARHVRFTEEGEAVEGGEGQSNLLPSSPAQAMAAKQSAPPRPSSPVVPPPPSPLAGWRGPIPR</sequence>
<evidence type="ECO:0000313" key="3">
    <source>
        <dbReference type="Proteomes" id="UP000355283"/>
    </source>
</evidence>
<comment type="caution">
    <text evidence="2">The sequence shown here is derived from an EMBL/GenBank/DDBJ whole genome shotgun (WGS) entry which is preliminary data.</text>
</comment>
<dbReference type="EMBL" id="SDOX01000011">
    <property type="protein sequence ID" value="TFJ85626.1"/>
    <property type="molecule type" value="Genomic_DNA"/>
</dbReference>
<dbReference type="Proteomes" id="UP000355283">
    <property type="component" value="Unassembled WGS sequence"/>
</dbReference>
<evidence type="ECO:0008006" key="4">
    <source>
        <dbReference type="Google" id="ProtNLM"/>
    </source>
</evidence>
<feature type="region of interest" description="Disordered" evidence="1">
    <location>
        <begin position="1"/>
        <end position="38"/>
    </location>
</feature>
<gene>
    <name evidence="2" type="ORF">NSK_003135</name>
</gene>
<accession>A0A4D9D2L5</accession>